<protein>
    <submittedName>
        <fullName evidence="2">Uncharacterized protein</fullName>
    </submittedName>
</protein>
<name>A0ABP0CCR0_9PEZI</name>
<proteinExistence type="predicted"/>
<evidence type="ECO:0000313" key="3">
    <source>
        <dbReference type="Proteomes" id="UP001642482"/>
    </source>
</evidence>
<evidence type="ECO:0000313" key="2">
    <source>
        <dbReference type="EMBL" id="CAK7229608.1"/>
    </source>
</evidence>
<organism evidence="2 3">
    <name type="scientific">Sporothrix eucalyptigena</name>
    <dbReference type="NCBI Taxonomy" id="1812306"/>
    <lineage>
        <taxon>Eukaryota</taxon>
        <taxon>Fungi</taxon>
        <taxon>Dikarya</taxon>
        <taxon>Ascomycota</taxon>
        <taxon>Pezizomycotina</taxon>
        <taxon>Sordariomycetes</taxon>
        <taxon>Sordariomycetidae</taxon>
        <taxon>Ophiostomatales</taxon>
        <taxon>Ophiostomataceae</taxon>
        <taxon>Sporothrix</taxon>
    </lineage>
</organism>
<gene>
    <name evidence="2" type="ORF">SEUCBS140593_007302</name>
</gene>
<feature type="region of interest" description="Disordered" evidence="1">
    <location>
        <begin position="31"/>
        <end position="56"/>
    </location>
</feature>
<comment type="caution">
    <text evidence="2">The sequence shown here is derived from an EMBL/GenBank/DDBJ whole genome shotgun (WGS) entry which is preliminary data.</text>
</comment>
<accession>A0ABP0CCR0</accession>
<sequence length="265" mass="30264">MTSPRVFDQPELDQPERARVELEDLWEFEEEYTQIPTSAIEETDDETTETETTGLNFETDITCDYATIGDDDNLEEYQKIPIVLTEPTKPAKTVRILTKREKKHEKARKAAKKITKMAKDEDGPFKTAVKLFADEKGKFKTKEAGRKARAAAETAKDAGIEVEKLASITKSQTKRLTRKGWHFAKAADAKQKEEEDKLFERQIREGLYAYYAKKPWGRQKDEPVVLEVEKTVEEAEEAKGADETEEIAETQEVAQLAQLPTWSET</sequence>
<reference evidence="2 3" key="1">
    <citation type="submission" date="2024-01" db="EMBL/GenBank/DDBJ databases">
        <authorList>
            <person name="Allen C."/>
            <person name="Tagirdzhanova G."/>
        </authorList>
    </citation>
    <scope>NUCLEOTIDE SEQUENCE [LARGE SCALE GENOMIC DNA]</scope>
</reference>
<dbReference type="Proteomes" id="UP001642482">
    <property type="component" value="Unassembled WGS sequence"/>
</dbReference>
<evidence type="ECO:0000256" key="1">
    <source>
        <dbReference type="SAM" id="MobiDB-lite"/>
    </source>
</evidence>
<dbReference type="EMBL" id="CAWUHD010000087">
    <property type="protein sequence ID" value="CAK7229608.1"/>
    <property type="molecule type" value="Genomic_DNA"/>
</dbReference>
<keyword evidence="3" id="KW-1185">Reference proteome</keyword>